<dbReference type="InterPro" id="IPR000847">
    <property type="entry name" value="LysR_HTH_N"/>
</dbReference>
<evidence type="ECO:0000256" key="1">
    <source>
        <dbReference type="ARBA" id="ARBA00003502"/>
    </source>
</evidence>
<organism evidence="7 8">
    <name type="scientific">Bradyrhizobium canariense</name>
    <dbReference type="NCBI Taxonomy" id="255045"/>
    <lineage>
        <taxon>Bacteria</taxon>
        <taxon>Pseudomonadati</taxon>
        <taxon>Pseudomonadota</taxon>
        <taxon>Alphaproteobacteria</taxon>
        <taxon>Hyphomicrobiales</taxon>
        <taxon>Nitrobacteraceae</taxon>
        <taxon>Bradyrhizobium</taxon>
    </lineage>
</organism>
<name>A0A1H1XP59_9BRAD</name>
<dbReference type="AlphaFoldDB" id="A0A1H1XP59"/>
<keyword evidence="5" id="KW-0804">Transcription</keyword>
<dbReference type="CDD" id="cd05466">
    <property type="entry name" value="PBP2_LTTR_substrate"/>
    <property type="match status" value="1"/>
</dbReference>
<evidence type="ECO:0000256" key="5">
    <source>
        <dbReference type="ARBA" id="ARBA00023163"/>
    </source>
</evidence>
<dbReference type="PROSITE" id="PS50931">
    <property type="entry name" value="HTH_LYSR"/>
    <property type="match status" value="1"/>
</dbReference>
<dbReference type="RefSeq" id="WP_146688808.1">
    <property type="nucleotide sequence ID" value="NZ_LT629750.1"/>
</dbReference>
<dbReference type="Gene3D" id="3.40.190.290">
    <property type="match status" value="1"/>
</dbReference>
<feature type="domain" description="HTH lysR-type" evidence="6">
    <location>
        <begin position="1"/>
        <end position="58"/>
    </location>
</feature>
<evidence type="ECO:0000313" key="7">
    <source>
        <dbReference type="EMBL" id="SDT10990.1"/>
    </source>
</evidence>
<dbReference type="SUPFAM" id="SSF53850">
    <property type="entry name" value="Periplasmic binding protein-like II"/>
    <property type="match status" value="1"/>
</dbReference>
<evidence type="ECO:0000259" key="6">
    <source>
        <dbReference type="PROSITE" id="PS50931"/>
    </source>
</evidence>
<evidence type="ECO:0000256" key="4">
    <source>
        <dbReference type="ARBA" id="ARBA00023125"/>
    </source>
</evidence>
<evidence type="ECO:0000313" key="8">
    <source>
        <dbReference type="Proteomes" id="UP000243904"/>
    </source>
</evidence>
<dbReference type="InterPro" id="IPR036388">
    <property type="entry name" value="WH-like_DNA-bd_sf"/>
</dbReference>
<dbReference type="GO" id="GO:0000976">
    <property type="term" value="F:transcription cis-regulatory region binding"/>
    <property type="evidence" value="ECO:0007669"/>
    <property type="project" value="TreeGrafter"/>
</dbReference>
<keyword evidence="8" id="KW-1185">Reference proteome</keyword>
<dbReference type="Proteomes" id="UP000243904">
    <property type="component" value="Chromosome I"/>
</dbReference>
<dbReference type="PANTHER" id="PTHR30126:SF40">
    <property type="entry name" value="HTH-TYPE TRANSCRIPTIONAL REGULATOR GLTR"/>
    <property type="match status" value="1"/>
</dbReference>
<keyword evidence="3" id="KW-0805">Transcription regulation</keyword>
<dbReference type="FunFam" id="1.10.10.10:FF:000001">
    <property type="entry name" value="LysR family transcriptional regulator"/>
    <property type="match status" value="1"/>
</dbReference>
<dbReference type="EMBL" id="LT629750">
    <property type="protein sequence ID" value="SDT10990.1"/>
    <property type="molecule type" value="Genomic_DNA"/>
</dbReference>
<dbReference type="Gene3D" id="1.10.10.10">
    <property type="entry name" value="Winged helix-like DNA-binding domain superfamily/Winged helix DNA-binding domain"/>
    <property type="match status" value="1"/>
</dbReference>
<keyword evidence="4" id="KW-0238">DNA-binding</keyword>
<reference evidence="8" key="1">
    <citation type="submission" date="2016-10" db="EMBL/GenBank/DDBJ databases">
        <authorList>
            <person name="Varghese N."/>
            <person name="Submissions S."/>
        </authorList>
    </citation>
    <scope>NUCLEOTIDE SEQUENCE [LARGE SCALE GENOMIC DNA]</scope>
    <source>
        <strain evidence="8">GAS369</strain>
    </source>
</reference>
<dbReference type="PRINTS" id="PR00039">
    <property type="entry name" value="HTHLYSR"/>
</dbReference>
<dbReference type="SUPFAM" id="SSF46785">
    <property type="entry name" value="Winged helix' DNA-binding domain"/>
    <property type="match status" value="1"/>
</dbReference>
<comment type="similarity">
    <text evidence="2">Belongs to the LysR transcriptional regulatory family.</text>
</comment>
<dbReference type="InterPro" id="IPR005119">
    <property type="entry name" value="LysR_subst-bd"/>
</dbReference>
<sequence length="321" mass="36161">MDIRQIEYFMLIYETGSFSRAAEKAKIAQPALSMQIRRLEDEFGIKFFERNPKGVQPTIAGRRLYERCIPIAKHFALALQDMTEIGDGGKVTGDVRIGLPGSFNRGLLPRILTPFLESYPNVNVAISEAYTGTLVEWVKGGHVDFAIGSRPKTQRGLVQRLIYRDKVVLMSGTPLNGANFTPIDLTQSEPLKLILPSQNQSYGGVVRDWIADGTIKVERIIEINGTISSSEFALRSDWAVVAPFVSVANEVAQEEPPDNFFIYPILSPSIPFDLYVVYDERRPLSVAAKKFIERIELELRWLKTVWLKLKMHNASTTSRLL</sequence>
<gene>
    <name evidence="7" type="ORF">SAMN05444158_4419</name>
</gene>
<comment type="function">
    <text evidence="1">NodD regulates the expression of the nodABCFE genes which encode other nodulation proteins. NodD is also a negative regulator of its own expression. Binds flavonoids as inducers.</text>
</comment>
<dbReference type="PANTHER" id="PTHR30126">
    <property type="entry name" value="HTH-TYPE TRANSCRIPTIONAL REGULATOR"/>
    <property type="match status" value="1"/>
</dbReference>
<accession>A0A1H1XP59</accession>
<dbReference type="Pfam" id="PF03466">
    <property type="entry name" value="LysR_substrate"/>
    <property type="match status" value="1"/>
</dbReference>
<dbReference type="Pfam" id="PF00126">
    <property type="entry name" value="HTH_1"/>
    <property type="match status" value="1"/>
</dbReference>
<protein>
    <submittedName>
        <fullName evidence="7">Transcriptional regulator, LysR family</fullName>
    </submittedName>
</protein>
<evidence type="ECO:0000256" key="2">
    <source>
        <dbReference type="ARBA" id="ARBA00009437"/>
    </source>
</evidence>
<evidence type="ECO:0000256" key="3">
    <source>
        <dbReference type="ARBA" id="ARBA00023015"/>
    </source>
</evidence>
<proteinExistence type="inferred from homology"/>
<dbReference type="InterPro" id="IPR036390">
    <property type="entry name" value="WH_DNA-bd_sf"/>
</dbReference>
<dbReference type="GO" id="GO:0003700">
    <property type="term" value="F:DNA-binding transcription factor activity"/>
    <property type="evidence" value="ECO:0007669"/>
    <property type="project" value="InterPro"/>
</dbReference>